<name>A0A8R7U355_TRIUA</name>
<dbReference type="Gramene" id="TuG1812G0400000263.01.T01">
    <property type="protein sequence ID" value="TuG1812G0400000263.01.T01.cds349461"/>
    <property type="gene ID" value="TuG1812G0400000263.01"/>
</dbReference>
<evidence type="ECO:0000313" key="2">
    <source>
        <dbReference type="Proteomes" id="UP000015106"/>
    </source>
</evidence>
<accession>A0A8R7U355</accession>
<reference evidence="1" key="2">
    <citation type="submission" date="2018-03" db="EMBL/GenBank/DDBJ databases">
        <title>The Triticum urartu genome reveals the dynamic nature of wheat genome evolution.</title>
        <authorList>
            <person name="Ling H."/>
            <person name="Ma B."/>
            <person name="Shi X."/>
            <person name="Liu H."/>
            <person name="Dong L."/>
            <person name="Sun H."/>
            <person name="Cao Y."/>
            <person name="Gao Q."/>
            <person name="Zheng S."/>
            <person name="Li Y."/>
            <person name="Yu Y."/>
            <person name="Du H."/>
            <person name="Qi M."/>
            <person name="Li Y."/>
            <person name="Yu H."/>
            <person name="Cui Y."/>
            <person name="Wang N."/>
            <person name="Chen C."/>
            <person name="Wu H."/>
            <person name="Zhao Y."/>
            <person name="Zhang J."/>
            <person name="Li Y."/>
            <person name="Zhou W."/>
            <person name="Zhang B."/>
            <person name="Hu W."/>
            <person name="Eijk M."/>
            <person name="Tang J."/>
            <person name="Witsenboer H."/>
            <person name="Zhao S."/>
            <person name="Li Z."/>
            <person name="Zhang A."/>
            <person name="Wang D."/>
            <person name="Liang C."/>
        </authorList>
    </citation>
    <scope>NUCLEOTIDE SEQUENCE [LARGE SCALE GENOMIC DNA]</scope>
    <source>
        <strain evidence="1">cv. G1812</strain>
    </source>
</reference>
<dbReference type="EnsemblPlants" id="TuG1812G0400000263.01.T01">
    <property type="protein sequence ID" value="TuG1812G0400000263.01.T01.cds349461"/>
    <property type="gene ID" value="TuG1812G0400000263.01"/>
</dbReference>
<dbReference type="Proteomes" id="UP000015106">
    <property type="component" value="Chromosome 4"/>
</dbReference>
<protein>
    <submittedName>
        <fullName evidence="1">Uncharacterized protein</fullName>
    </submittedName>
</protein>
<reference evidence="1" key="3">
    <citation type="submission" date="2022-06" db="UniProtKB">
        <authorList>
            <consortium name="EnsemblPlants"/>
        </authorList>
    </citation>
    <scope>IDENTIFICATION</scope>
</reference>
<dbReference type="AlphaFoldDB" id="A0A8R7U355"/>
<sequence length="78" mass="8665">MLCFPFVVEVGSPYRLRLTLGSLISEAKQPESSSSLRARFSDDACMPKQALLFGISLFLPPKEGTPRTMNRVLILHKA</sequence>
<proteinExistence type="predicted"/>
<gene>
    <name evidence="1" type="primary">LOC125550272</name>
</gene>
<reference evidence="2" key="1">
    <citation type="journal article" date="2013" name="Nature">
        <title>Draft genome of the wheat A-genome progenitor Triticum urartu.</title>
        <authorList>
            <person name="Ling H.Q."/>
            <person name="Zhao S."/>
            <person name="Liu D."/>
            <person name="Wang J."/>
            <person name="Sun H."/>
            <person name="Zhang C."/>
            <person name="Fan H."/>
            <person name="Li D."/>
            <person name="Dong L."/>
            <person name="Tao Y."/>
            <person name="Gao C."/>
            <person name="Wu H."/>
            <person name="Li Y."/>
            <person name="Cui Y."/>
            <person name="Guo X."/>
            <person name="Zheng S."/>
            <person name="Wang B."/>
            <person name="Yu K."/>
            <person name="Liang Q."/>
            <person name="Yang W."/>
            <person name="Lou X."/>
            <person name="Chen J."/>
            <person name="Feng M."/>
            <person name="Jian J."/>
            <person name="Zhang X."/>
            <person name="Luo G."/>
            <person name="Jiang Y."/>
            <person name="Liu J."/>
            <person name="Wang Z."/>
            <person name="Sha Y."/>
            <person name="Zhang B."/>
            <person name="Wu H."/>
            <person name="Tang D."/>
            <person name="Shen Q."/>
            <person name="Xue P."/>
            <person name="Zou S."/>
            <person name="Wang X."/>
            <person name="Liu X."/>
            <person name="Wang F."/>
            <person name="Yang Y."/>
            <person name="An X."/>
            <person name="Dong Z."/>
            <person name="Zhang K."/>
            <person name="Zhang X."/>
            <person name="Luo M.C."/>
            <person name="Dvorak J."/>
            <person name="Tong Y."/>
            <person name="Wang J."/>
            <person name="Yang H."/>
            <person name="Li Z."/>
            <person name="Wang D."/>
            <person name="Zhang A."/>
            <person name="Wang J."/>
        </authorList>
    </citation>
    <scope>NUCLEOTIDE SEQUENCE</scope>
    <source>
        <strain evidence="2">cv. G1812</strain>
    </source>
</reference>
<keyword evidence="2" id="KW-1185">Reference proteome</keyword>
<evidence type="ECO:0000313" key="1">
    <source>
        <dbReference type="EnsemblPlants" id="TuG1812G0400000263.01.T01.cds349461"/>
    </source>
</evidence>
<organism evidence="1 2">
    <name type="scientific">Triticum urartu</name>
    <name type="common">Red wild einkorn</name>
    <name type="synonym">Crithodium urartu</name>
    <dbReference type="NCBI Taxonomy" id="4572"/>
    <lineage>
        <taxon>Eukaryota</taxon>
        <taxon>Viridiplantae</taxon>
        <taxon>Streptophyta</taxon>
        <taxon>Embryophyta</taxon>
        <taxon>Tracheophyta</taxon>
        <taxon>Spermatophyta</taxon>
        <taxon>Magnoliopsida</taxon>
        <taxon>Liliopsida</taxon>
        <taxon>Poales</taxon>
        <taxon>Poaceae</taxon>
        <taxon>BOP clade</taxon>
        <taxon>Pooideae</taxon>
        <taxon>Triticodae</taxon>
        <taxon>Triticeae</taxon>
        <taxon>Triticinae</taxon>
        <taxon>Triticum</taxon>
    </lineage>
</organism>